<name>A0A1V4BZ77_MICAE</name>
<dbReference type="Pfam" id="PF02604">
    <property type="entry name" value="PhdYeFM_antitox"/>
    <property type="match status" value="1"/>
</dbReference>
<proteinExistence type="inferred from homology"/>
<dbReference type="EMBL" id="MVGR01000001">
    <property type="protein sequence ID" value="OPF20133.1"/>
    <property type="molecule type" value="Genomic_DNA"/>
</dbReference>
<comment type="caution">
    <text evidence="3">The sequence shown here is derived from an EMBL/GenBank/DDBJ whole genome shotgun (WGS) entry which is preliminary data.</text>
</comment>
<dbReference type="SUPFAM" id="SSF143120">
    <property type="entry name" value="YefM-like"/>
    <property type="match status" value="1"/>
</dbReference>
<dbReference type="Gene3D" id="3.40.1620.10">
    <property type="entry name" value="YefM-like domain"/>
    <property type="match status" value="1"/>
</dbReference>
<reference evidence="3 4" key="1">
    <citation type="submission" date="2017-02" db="EMBL/GenBank/DDBJ databases">
        <title>Genome sequence of Microcystis aeruginosa KW.</title>
        <authorList>
            <person name="Oh H.-M."/>
            <person name="Ahn C.-Y."/>
            <person name="Jeong H."/>
            <person name="Srivastava A."/>
            <person name="Lee H.-G."/>
            <person name="Kang S.-R."/>
        </authorList>
    </citation>
    <scope>NUCLEOTIDE SEQUENCE [LARGE SCALE GENOMIC DNA]</scope>
    <source>
        <strain evidence="3 4">KW</strain>
    </source>
</reference>
<sequence length="78" mass="8883">MKSVTSSKLQNNLDQLLDEILNTGKPLEIERNGKRLIISPVETVDKLQKLIYRPQAIIGDPDDLVQISWEQETNLDLP</sequence>
<gene>
    <name evidence="3" type="ORF">B1L04_01350</name>
</gene>
<dbReference type="AlphaFoldDB" id="A0A1V4BZ77"/>
<evidence type="ECO:0000256" key="2">
    <source>
        <dbReference type="RuleBase" id="RU362080"/>
    </source>
</evidence>
<comment type="function">
    <text evidence="2">Antitoxin component of a type II toxin-antitoxin (TA) system.</text>
</comment>
<dbReference type="InterPro" id="IPR036165">
    <property type="entry name" value="YefM-like_sf"/>
</dbReference>
<evidence type="ECO:0000313" key="4">
    <source>
        <dbReference type="Proteomes" id="UP000189835"/>
    </source>
</evidence>
<dbReference type="InterPro" id="IPR006442">
    <property type="entry name" value="Antitoxin_Phd/YefM"/>
</dbReference>
<accession>A0A1V4BZ77</accession>
<evidence type="ECO:0000256" key="1">
    <source>
        <dbReference type="ARBA" id="ARBA00009981"/>
    </source>
</evidence>
<dbReference type="GeneID" id="66706120"/>
<organism evidence="3 4">
    <name type="scientific">Microcystis aeruginosa KW</name>
    <dbReference type="NCBI Taxonomy" id="1960155"/>
    <lineage>
        <taxon>Bacteria</taxon>
        <taxon>Bacillati</taxon>
        <taxon>Cyanobacteriota</taxon>
        <taxon>Cyanophyceae</taxon>
        <taxon>Oscillatoriophycideae</taxon>
        <taxon>Chroococcales</taxon>
        <taxon>Microcystaceae</taxon>
        <taxon>Microcystis</taxon>
    </lineage>
</organism>
<evidence type="ECO:0000313" key="3">
    <source>
        <dbReference type="EMBL" id="OPF20133.1"/>
    </source>
</evidence>
<dbReference type="Proteomes" id="UP000189835">
    <property type="component" value="Unassembled WGS sequence"/>
</dbReference>
<comment type="similarity">
    <text evidence="1 2">Belongs to the phD/YefM antitoxin family.</text>
</comment>
<protein>
    <recommendedName>
        <fullName evidence="2">Antitoxin</fullName>
    </recommendedName>
</protein>
<dbReference type="RefSeq" id="WP_002769357.1">
    <property type="nucleotide sequence ID" value="NZ_MVGR01000001.1"/>
</dbReference>